<evidence type="ECO:0000313" key="3">
    <source>
        <dbReference type="Proteomes" id="UP001597511"/>
    </source>
</evidence>
<reference evidence="3" key="1">
    <citation type="journal article" date="2019" name="Int. J. Syst. Evol. Microbiol.">
        <title>The Global Catalogue of Microorganisms (GCM) 10K type strain sequencing project: providing services to taxonomists for standard genome sequencing and annotation.</title>
        <authorList>
            <consortium name="The Broad Institute Genomics Platform"/>
            <consortium name="The Broad Institute Genome Sequencing Center for Infectious Disease"/>
            <person name="Wu L."/>
            <person name="Ma J."/>
        </authorList>
    </citation>
    <scope>NUCLEOTIDE SEQUENCE [LARGE SCALE GENOMIC DNA]</scope>
    <source>
        <strain evidence="3">KCTC 23299</strain>
    </source>
</reference>
<dbReference type="Pfam" id="PF20136">
    <property type="entry name" value="DUF6526"/>
    <property type="match status" value="1"/>
</dbReference>
<proteinExistence type="predicted"/>
<accession>A0ABW6A5R8</accession>
<feature type="transmembrane region" description="Helical" evidence="1">
    <location>
        <begin position="40"/>
        <end position="59"/>
    </location>
</feature>
<gene>
    <name evidence="2" type="ORF">ACFS6H_12970</name>
</gene>
<keyword evidence="3" id="KW-1185">Reference proteome</keyword>
<evidence type="ECO:0000256" key="1">
    <source>
        <dbReference type="SAM" id="Phobius"/>
    </source>
</evidence>
<sequence>MQSFKNHRKFFPPFHFVATPLIVTLLVLTIINLVQAEKGNILQAVILLLIVIALALVHLNSRIMPLKAQDRVIRAEENFRHYVLTGKPLYPNLRLRQIIALRFASDEEFPALALRASEEKLSKQQIKAAIKNWRSDYSRL</sequence>
<keyword evidence="1" id="KW-1133">Transmembrane helix</keyword>
<comment type="caution">
    <text evidence="2">The sequence shown here is derived from an EMBL/GenBank/DDBJ whole genome shotgun (WGS) entry which is preliminary data.</text>
</comment>
<dbReference type="RefSeq" id="WP_386099364.1">
    <property type="nucleotide sequence ID" value="NZ_JBHUOZ010000003.1"/>
</dbReference>
<keyword evidence="1" id="KW-0472">Membrane</keyword>
<dbReference type="InterPro" id="IPR045385">
    <property type="entry name" value="DUF6526"/>
</dbReference>
<evidence type="ECO:0000313" key="2">
    <source>
        <dbReference type="EMBL" id="MFD2920632.1"/>
    </source>
</evidence>
<keyword evidence="1" id="KW-0812">Transmembrane</keyword>
<feature type="transmembrane region" description="Helical" evidence="1">
    <location>
        <begin position="12"/>
        <end position="34"/>
    </location>
</feature>
<organism evidence="2 3">
    <name type="scientific">Terrimonas rubra</name>
    <dbReference type="NCBI Taxonomy" id="1035890"/>
    <lineage>
        <taxon>Bacteria</taxon>
        <taxon>Pseudomonadati</taxon>
        <taxon>Bacteroidota</taxon>
        <taxon>Chitinophagia</taxon>
        <taxon>Chitinophagales</taxon>
        <taxon>Chitinophagaceae</taxon>
        <taxon>Terrimonas</taxon>
    </lineage>
</organism>
<dbReference type="Proteomes" id="UP001597511">
    <property type="component" value="Unassembled WGS sequence"/>
</dbReference>
<protein>
    <submittedName>
        <fullName evidence="2">DUF6526 family protein</fullName>
    </submittedName>
</protein>
<dbReference type="EMBL" id="JBHUOZ010000003">
    <property type="protein sequence ID" value="MFD2920632.1"/>
    <property type="molecule type" value="Genomic_DNA"/>
</dbReference>
<name>A0ABW6A5R8_9BACT</name>